<dbReference type="InterPro" id="IPR024364">
    <property type="entry name" value="Baseplate_phage_T4-like"/>
</dbReference>
<protein>
    <submittedName>
        <fullName evidence="1">Baseplate hub assembly protein, bacteriophage T4-like</fullName>
    </submittedName>
</protein>
<dbReference type="EMBL" id="LR796380">
    <property type="protein sequence ID" value="CAB4140758.1"/>
    <property type="molecule type" value="Genomic_DNA"/>
</dbReference>
<organism evidence="1">
    <name type="scientific">uncultured Caudovirales phage</name>
    <dbReference type="NCBI Taxonomy" id="2100421"/>
    <lineage>
        <taxon>Viruses</taxon>
        <taxon>Duplodnaviria</taxon>
        <taxon>Heunggongvirae</taxon>
        <taxon>Uroviricota</taxon>
        <taxon>Caudoviricetes</taxon>
        <taxon>Peduoviridae</taxon>
        <taxon>Maltschvirus</taxon>
        <taxon>Maltschvirus maltsch</taxon>
    </lineage>
</organism>
<name>A0A6J5M215_9CAUD</name>
<gene>
    <name evidence="1" type="ORF">UFOVP395_93</name>
</gene>
<accession>A0A6J5M215</accession>
<reference evidence="1" key="1">
    <citation type="submission" date="2020-04" db="EMBL/GenBank/DDBJ databases">
        <authorList>
            <person name="Chiriac C."/>
            <person name="Salcher M."/>
            <person name="Ghai R."/>
            <person name="Kavagutti S V."/>
        </authorList>
    </citation>
    <scope>NUCLEOTIDE SEQUENCE</scope>
</reference>
<sequence length="236" mass="27482">MPLPKIKHPIYDFAVPSTGKKESFRPFLVKEEKILLMAKTSEEPNEILRAVKQVVNNCAVSKSFDIDKLAIFDIEYLFMQLRAISVNNIVNVSYRDNEDDEIYEFAIDLKKVEVKFPEKVDRVIKVTDKVGIQMRYPPASIFDDKEFFKSGDDAFYELVVRCMDKIYDGDDVFNPADHTKEEVEQFLDDCGIETFEKIQLFMTNVPKLYHKLEYKNKNGNDRVIELTSLTDFFTLA</sequence>
<dbReference type="Pfam" id="PF12322">
    <property type="entry name" value="T4_baseplate"/>
    <property type="match status" value="1"/>
</dbReference>
<proteinExistence type="predicted"/>
<evidence type="ECO:0000313" key="1">
    <source>
        <dbReference type="EMBL" id="CAB4140758.1"/>
    </source>
</evidence>